<dbReference type="EMBL" id="FN649760">
    <property type="protein sequence ID" value="CBJ33701.1"/>
    <property type="molecule type" value="Genomic_DNA"/>
</dbReference>
<reference evidence="2 3" key="1">
    <citation type="journal article" date="2010" name="Nature">
        <title>The Ectocarpus genome and the independent evolution of multicellularity in brown algae.</title>
        <authorList>
            <person name="Cock J.M."/>
            <person name="Sterck L."/>
            <person name="Rouze P."/>
            <person name="Scornet D."/>
            <person name="Allen A.E."/>
            <person name="Amoutzias G."/>
            <person name="Anthouard V."/>
            <person name="Artiguenave F."/>
            <person name="Aury J.M."/>
            <person name="Badger J.H."/>
            <person name="Beszteri B."/>
            <person name="Billiau K."/>
            <person name="Bonnet E."/>
            <person name="Bothwell J.H."/>
            <person name="Bowler C."/>
            <person name="Boyen C."/>
            <person name="Brownlee C."/>
            <person name="Carrano C.J."/>
            <person name="Charrier B."/>
            <person name="Cho G.Y."/>
            <person name="Coelho S.M."/>
            <person name="Collen J."/>
            <person name="Corre E."/>
            <person name="Da Silva C."/>
            <person name="Delage L."/>
            <person name="Delaroque N."/>
            <person name="Dittami S.M."/>
            <person name="Doulbeau S."/>
            <person name="Elias M."/>
            <person name="Farnham G."/>
            <person name="Gachon C.M."/>
            <person name="Gschloessl B."/>
            <person name="Heesch S."/>
            <person name="Jabbari K."/>
            <person name="Jubin C."/>
            <person name="Kawai H."/>
            <person name="Kimura K."/>
            <person name="Kloareg B."/>
            <person name="Kupper F.C."/>
            <person name="Lang D."/>
            <person name="Le Bail A."/>
            <person name="Leblanc C."/>
            <person name="Lerouge P."/>
            <person name="Lohr M."/>
            <person name="Lopez P.J."/>
            <person name="Martens C."/>
            <person name="Maumus F."/>
            <person name="Michel G."/>
            <person name="Miranda-Saavedra D."/>
            <person name="Morales J."/>
            <person name="Moreau H."/>
            <person name="Motomura T."/>
            <person name="Nagasato C."/>
            <person name="Napoli C.A."/>
            <person name="Nelson D.R."/>
            <person name="Nyvall-Collen P."/>
            <person name="Peters A.F."/>
            <person name="Pommier C."/>
            <person name="Potin P."/>
            <person name="Poulain J."/>
            <person name="Quesneville H."/>
            <person name="Read B."/>
            <person name="Rensing S.A."/>
            <person name="Ritter A."/>
            <person name="Rousvoal S."/>
            <person name="Samanta M."/>
            <person name="Samson G."/>
            <person name="Schroeder D.C."/>
            <person name="Segurens B."/>
            <person name="Strittmatter M."/>
            <person name="Tonon T."/>
            <person name="Tregear J.W."/>
            <person name="Valentin K."/>
            <person name="von Dassow P."/>
            <person name="Yamagishi T."/>
            <person name="Van de Peer Y."/>
            <person name="Wincker P."/>
        </authorList>
    </citation>
    <scope>NUCLEOTIDE SEQUENCE [LARGE SCALE GENOMIC DNA]</scope>
    <source>
        <strain evidence="3">Ec32 / CCAP1310/4</strain>
    </source>
</reference>
<feature type="compositionally biased region" description="Gly residues" evidence="1">
    <location>
        <begin position="122"/>
        <end position="141"/>
    </location>
</feature>
<evidence type="ECO:0000313" key="2">
    <source>
        <dbReference type="EMBL" id="CBJ33701.1"/>
    </source>
</evidence>
<keyword evidence="3" id="KW-1185">Reference proteome</keyword>
<feature type="region of interest" description="Disordered" evidence="1">
    <location>
        <begin position="119"/>
        <end position="141"/>
    </location>
</feature>
<dbReference type="InParanoid" id="D7G4F5"/>
<proteinExistence type="predicted"/>
<evidence type="ECO:0000313" key="3">
    <source>
        <dbReference type="Proteomes" id="UP000002630"/>
    </source>
</evidence>
<sequence>MSNVHGSNHTAPTACFPRFYPDRKTAVAIVAAALVGGACCFAMTSAQATDADAIIGAGYSARDVDCDGDTIDQITHQLVVWGWKTIKFYSCLRGLLLATIWFAGTIFFRGPTEEGVGAARQGTGGGCTSGGGSGGVGAARP</sequence>
<organism evidence="2 3">
    <name type="scientific">Ectocarpus siliculosus</name>
    <name type="common">Brown alga</name>
    <name type="synonym">Conferva siliculosa</name>
    <dbReference type="NCBI Taxonomy" id="2880"/>
    <lineage>
        <taxon>Eukaryota</taxon>
        <taxon>Sar</taxon>
        <taxon>Stramenopiles</taxon>
        <taxon>Ochrophyta</taxon>
        <taxon>PX clade</taxon>
        <taxon>Phaeophyceae</taxon>
        <taxon>Ectocarpales</taxon>
        <taxon>Ectocarpaceae</taxon>
        <taxon>Ectocarpus</taxon>
    </lineage>
</organism>
<dbReference type="Proteomes" id="UP000002630">
    <property type="component" value="Unassembled WGS sequence"/>
</dbReference>
<protein>
    <submittedName>
        <fullName evidence="2">Uncharacterized protein</fullName>
    </submittedName>
</protein>
<name>D7G4F5_ECTSI</name>
<gene>
    <name evidence="2" type="ORF">Esi_0563_0005</name>
</gene>
<accession>D7G4F5</accession>
<evidence type="ECO:0000256" key="1">
    <source>
        <dbReference type="SAM" id="MobiDB-lite"/>
    </source>
</evidence>
<dbReference type="AlphaFoldDB" id="D7G4F5"/>